<dbReference type="Proteomes" id="UP000326380">
    <property type="component" value="Unassembled WGS sequence"/>
</dbReference>
<name>A0A7L4ZRQ5_9BACT</name>
<dbReference type="RefSeq" id="WP_151080369.1">
    <property type="nucleotide sequence ID" value="NZ_CP047647.1"/>
</dbReference>
<evidence type="ECO:0000313" key="1">
    <source>
        <dbReference type="EMBL" id="KAA9327139.1"/>
    </source>
</evidence>
<sequence>MTHGIKTGPYYWGRALPPLGFGLVFLQHLPLLAVGCFAFAALVASSYSGLEIDRRNHRYRNFLLLFGIRFGSWYALALATRVVLKAHSDTIRYHTRRGVARPWKRYEHLTLLLSIPDSIIGEAMEEFALRDRKYALQAGQQLAAALQIPFVVMDDV</sequence>
<proteinExistence type="predicted"/>
<protein>
    <submittedName>
        <fullName evidence="1">Uncharacterized protein</fullName>
    </submittedName>
</protein>
<reference evidence="1 2" key="1">
    <citation type="submission" date="2019-09" db="EMBL/GenBank/DDBJ databases">
        <title>Genome sequence of Hymenobacter sp. M3.</title>
        <authorList>
            <person name="Srinivasan S."/>
        </authorList>
    </citation>
    <scope>NUCLEOTIDE SEQUENCE [LARGE SCALE GENOMIC DNA]</scope>
    <source>
        <strain evidence="1 2">M3</strain>
    </source>
</reference>
<dbReference type="AlphaFoldDB" id="A0A7L4ZRQ5"/>
<dbReference type="EMBL" id="VTWU01000007">
    <property type="protein sequence ID" value="KAA9327139.1"/>
    <property type="molecule type" value="Genomic_DNA"/>
</dbReference>
<organism evidence="1 2">
    <name type="scientific">Hymenobacter busanensis</name>
    <dbReference type="NCBI Taxonomy" id="2607656"/>
    <lineage>
        <taxon>Bacteria</taxon>
        <taxon>Pseudomonadati</taxon>
        <taxon>Bacteroidota</taxon>
        <taxon>Cytophagia</taxon>
        <taxon>Cytophagales</taxon>
        <taxon>Hymenobacteraceae</taxon>
        <taxon>Hymenobacter</taxon>
    </lineage>
</organism>
<evidence type="ECO:0000313" key="2">
    <source>
        <dbReference type="Proteomes" id="UP000326380"/>
    </source>
</evidence>
<keyword evidence="2" id="KW-1185">Reference proteome</keyword>
<comment type="caution">
    <text evidence="1">The sequence shown here is derived from an EMBL/GenBank/DDBJ whole genome shotgun (WGS) entry which is preliminary data.</text>
</comment>
<gene>
    <name evidence="1" type="ORF">F0P96_18045</name>
</gene>
<accession>A0A7L4ZRQ5</accession>